<reference evidence="1 2" key="1">
    <citation type="submission" date="2019-09" db="EMBL/GenBank/DDBJ databases">
        <title>Phylogeny of genus Pseudoclavibacter and closely related genus.</title>
        <authorList>
            <person name="Li Y."/>
        </authorList>
    </citation>
    <scope>NUCLEOTIDE SEQUENCE [LARGE SCALE GENOMIC DNA]</scope>
    <source>
        <strain evidence="1 2">EGI 60007</strain>
    </source>
</reference>
<comment type="caution">
    <text evidence="1">The sequence shown here is derived from an EMBL/GenBank/DDBJ whole genome shotgun (WGS) entry which is preliminary data.</text>
</comment>
<gene>
    <name evidence="1" type="ORF">F8O04_05800</name>
</gene>
<dbReference type="InterPro" id="IPR009351">
    <property type="entry name" value="AlkZ-like"/>
</dbReference>
<evidence type="ECO:0000313" key="1">
    <source>
        <dbReference type="EMBL" id="KAB1649748.1"/>
    </source>
</evidence>
<keyword evidence="1" id="KW-0238">DNA-binding</keyword>
<protein>
    <submittedName>
        <fullName evidence="1">Winged helix DNA-binding domain-containing protein</fullName>
    </submittedName>
</protein>
<dbReference type="Proteomes" id="UP000431744">
    <property type="component" value="Unassembled WGS sequence"/>
</dbReference>
<name>A0A6H9WNS4_9MICO</name>
<dbReference type="GO" id="GO:0003677">
    <property type="term" value="F:DNA binding"/>
    <property type="evidence" value="ECO:0007669"/>
    <property type="project" value="UniProtKB-KW"/>
</dbReference>
<accession>A0A6H9WNS4</accession>
<organism evidence="1 2">
    <name type="scientific">Pseudoclavibacter endophyticus</name>
    <dbReference type="NCBI Taxonomy" id="1778590"/>
    <lineage>
        <taxon>Bacteria</taxon>
        <taxon>Bacillati</taxon>
        <taxon>Actinomycetota</taxon>
        <taxon>Actinomycetes</taxon>
        <taxon>Micrococcales</taxon>
        <taxon>Microbacteriaceae</taxon>
        <taxon>Pseudoclavibacter</taxon>
    </lineage>
</organism>
<dbReference type="PANTHER" id="PTHR38479">
    <property type="entry name" value="LMO0824 PROTEIN"/>
    <property type="match status" value="1"/>
</dbReference>
<keyword evidence="2" id="KW-1185">Reference proteome</keyword>
<dbReference type="AlphaFoldDB" id="A0A6H9WNS4"/>
<dbReference type="Pfam" id="PF06224">
    <property type="entry name" value="AlkZ-like"/>
    <property type="match status" value="1"/>
</dbReference>
<sequence length="451" mass="48883">MLSVPCAHPGIARRRRRQLPHIRRTRQIDVSRSFNRPAPPEPRLSLMSATSMTVTREQALRYRWRATGLDAEPGDAVLPELAALDLGVQEGANAAGVIGLVNRGVTPAEAIRCTSGFTEELALAWTVRGAPQYIRRRDLADVEVAVSPFSDRDASKRVLLADRDFAAAAVEARDGMRVVATAMREALADAAVDAGATGESARMSKGELSGRLTATLPRPYLVDCRPCRATHPQEQLFRICALHAGVELEPGTNPPRLRIAPEWPERPVGPEDDPSSAPAALQVIRAYLHLLGPASPRDVAAFLETNVGEVKPRWPDDVREVEIDGHRASMLAADLDALAAAADAPAPRDAAVRLLSGFDLLLAAKDRERLVSDPIRRKQLWPVLGRPGVVAVDGDPVGVWRPRSKGKALTVRVELWGGSGSGRARHIDAIDTQAERIAQARDQRLSRVEIA</sequence>
<proteinExistence type="predicted"/>
<dbReference type="EMBL" id="WBJY01000001">
    <property type="protein sequence ID" value="KAB1649748.1"/>
    <property type="molecule type" value="Genomic_DNA"/>
</dbReference>
<dbReference type="PANTHER" id="PTHR38479:SF2">
    <property type="entry name" value="WINGED HELIX DNA-BINDING DOMAIN-CONTAINING PROTEIN"/>
    <property type="match status" value="1"/>
</dbReference>
<dbReference type="OrthoDB" id="9148135at2"/>
<evidence type="ECO:0000313" key="2">
    <source>
        <dbReference type="Proteomes" id="UP000431744"/>
    </source>
</evidence>